<keyword evidence="3" id="KW-0444">Lipid biosynthesis</keyword>
<dbReference type="Proteomes" id="UP000799750">
    <property type="component" value="Unassembled WGS sequence"/>
</dbReference>
<dbReference type="GO" id="GO:0005777">
    <property type="term" value="C:peroxisome"/>
    <property type="evidence" value="ECO:0007669"/>
    <property type="project" value="UniProtKB-SubCell"/>
</dbReference>
<evidence type="ECO:0000256" key="15">
    <source>
        <dbReference type="ARBA" id="ARBA00047570"/>
    </source>
</evidence>
<dbReference type="GO" id="GO:0019166">
    <property type="term" value="F:trans-2-enoyl-CoA reductase (NADPH) activity"/>
    <property type="evidence" value="ECO:0007669"/>
    <property type="project" value="UniProtKB-EC"/>
</dbReference>
<comment type="catalytic activity">
    <reaction evidence="17">
        <text>(2E)-hexenoyl-CoA + NADPH + H(+) = hexanoyl-CoA + NADP(+)</text>
        <dbReference type="Rhea" id="RHEA:44956"/>
        <dbReference type="ChEBI" id="CHEBI:15378"/>
        <dbReference type="ChEBI" id="CHEBI:57783"/>
        <dbReference type="ChEBI" id="CHEBI:58349"/>
        <dbReference type="ChEBI" id="CHEBI:62077"/>
        <dbReference type="ChEBI" id="CHEBI:62620"/>
    </reaction>
    <physiologicalReaction direction="left-to-right" evidence="17">
        <dbReference type="Rhea" id="RHEA:44957"/>
    </physiologicalReaction>
</comment>
<dbReference type="PANTHER" id="PTHR24317">
    <property type="entry name" value="PEROXISOMAL TRANS-2-ENOYL-COA REDUCTASE"/>
    <property type="match status" value="1"/>
</dbReference>
<accession>A0A6A6R1L1</accession>
<dbReference type="EC" id="1.3.1.38" evidence="13"/>
<keyword evidence="4" id="KW-0597">Phosphoprotein</keyword>
<evidence type="ECO:0000256" key="10">
    <source>
        <dbReference type="ARBA" id="ARBA00023160"/>
    </source>
</evidence>
<dbReference type="PRINTS" id="PR00081">
    <property type="entry name" value="GDHRDH"/>
</dbReference>
<dbReference type="Gene3D" id="3.40.50.720">
    <property type="entry name" value="NAD(P)-binding Rossmann-like Domain"/>
    <property type="match status" value="1"/>
</dbReference>
<dbReference type="Pfam" id="PF13561">
    <property type="entry name" value="adh_short_C2"/>
    <property type="match status" value="1"/>
</dbReference>
<evidence type="ECO:0000256" key="4">
    <source>
        <dbReference type="ARBA" id="ARBA00022553"/>
    </source>
</evidence>
<comment type="function">
    <text evidence="11">Participates in chain elongation of fatty acids. Catalyzes the reduction of trans-2-enoyl-CoAs of varying chain lengths from 6:1 to 16:1, having maximum activity with 10:1 CoA. Has no 2,4-dienoyl-CoA reductase activity.</text>
</comment>
<comment type="catalytic activity">
    <reaction evidence="19">
        <text>(2E)-decenoyl-CoA + NADPH + H(+) = decanoyl-CoA + NADP(+)</text>
        <dbReference type="Rhea" id="RHEA:44960"/>
        <dbReference type="ChEBI" id="CHEBI:15378"/>
        <dbReference type="ChEBI" id="CHEBI:57783"/>
        <dbReference type="ChEBI" id="CHEBI:58349"/>
        <dbReference type="ChEBI" id="CHEBI:61406"/>
        <dbReference type="ChEBI" id="CHEBI:61430"/>
    </reaction>
    <physiologicalReaction direction="left-to-right" evidence="19">
        <dbReference type="Rhea" id="RHEA:44961"/>
    </physiologicalReaction>
</comment>
<dbReference type="AlphaFoldDB" id="A0A6A6R1L1"/>
<dbReference type="GO" id="GO:0006633">
    <property type="term" value="P:fatty acid biosynthetic process"/>
    <property type="evidence" value="ECO:0007669"/>
    <property type="project" value="UniProtKB-KW"/>
</dbReference>
<evidence type="ECO:0000256" key="5">
    <source>
        <dbReference type="ARBA" id="ARBA00022832"/>
    </source>
</evidence>
<comment type="catalytic activity">
    <reaction evidence="18">
        <text>a (2E)-enoyl-CoA + NADPH + H(+) = a 2,3-saturated acyl-CoA + NADP(+)</text>
        <dbReference type="Rhea" id="RHEA:33763"/>
        <dbReference type="ChEBI" id="CHEBI:15378"/>
        <dbReference type="ChEBI" id="CHEBI:57783"/>
        <dbReference type="ChEBI" id="CHEBI:58349"/>
        <dbReference type="ChEBI" id="CHEBI:58856"/>
        <dbReference type="ChEBI" id="CHEBI:65111"/>
        <dbReference type="EC" id="1.3.1.38"/>
    </reaction>
    <physiologicalReaction direction="left-to-right" evidence="18">
        <dbReference type="Rhea" id="RHEA:33764"/>
    </physiologicalReaction>
</comment>
<keyword evidence="5" id="KW-0276">Fatty acid metabolism</keyword>
<dbReference type="InterPro" id="IPR052388">
    <property type="entry name" value="Peroxisomal_t2-enoyl-CoA_red"/>
</dbReference>
<evidence type="ECO:0000256" key="1">
    <source>
        <dbReference type="ARBA" id="ARBA00004275"/>
    </source>
</evidence>
<evidence type="ECO:0000256" key="8">
    <source>
        <dbReference type="ARBA" id="ARBA00023098"/>
    </source>
</evidence>
<evidence type="ECO:0000256" key="18">
    <source>
        <dbReference type="ARBA" id="ARBA00049251"/>
    </source>
</evidence>
<dbReference type="SUPFAM" id="SSF51735">
    <property type="entry name" value="NAD(P)-binding Rossmann-fold domains"/>
    <property type="match status" value="1"/>
</dbReference>
<organism evidence="21 22">
    <name type="scientific">Lophium mytilinum</name>
    <dbReference type="NCBI Taxonomy" id="390894"/>
    <lineage>
        <taxon>Eukaryota</taxon>
        <taxon>Fungi</taxon>
        <taxon>Dikarya</taxon>
        <taxon>Ascomycota</taxon>
        <taxon>Pezizomycotina</taxon>
        <taxon>Dothideomycetes</taxon>
        <taxon>Pleosporomycetidae</taxon>
        <taxon>Mytilinidiales</taxon>
        <taxon>Mytilinidiaceae</taxon>
        <taxon>Lophium</taxon>
    </lineage>
</organism>
<evidence type="ECO:0000256" key="16">
    <source>
        <dbReference type="ARBA" id="ARBA00048686"/>
    </source>
</evidence>
<evidence type="ECO:0000313" key="22">
    <source>
        <dbReference type="Proteomes" id="UP000799750"/>
    </source>
</evidence>
<keyword evidence="9" id="KW-0576">Peroxisome</keyword>
<protein>
    <recommendedName>
        <fullName evidence="14">Peroxisomal trans-2-enoyl-CoA reductase</fullName>
        <ecNumber evidence="13">1.3.1.38</ecNumber>
    </recommendedName>
</protein>
<dbReference type="EMBL" id="MU004185">
    <property type="protein sequence ID" value="KAF2498272.1"/>
    <property type="molecule type" value="Genomic_DNA"/>
</dbReference>
<dbReference type="InterPro" id="IPR036291">
    <property type="entry name" value="NAD(P)-bd_dom_sf"/>
</dbReference>
<evidence type="ECO:0000256" key="13">
    <source>
        <dbReference type="ARBA" id="ARBA00038849"/>
    </source>
</evidence>
<evidence type="ECO:0000256" key="2">
    <source>
        <dbReference type="ARBA" id="ARBA00005189"/>
    </source>
</evidence>
<evidence type="ECO:0000256" key="7">
    <source>
        <dbReference type="ARBA" id="ARBA00023002"/>
    </source>
</evidence>
<keyword evidence="22" id="KW-1185">Reference proteome</keyword>
<comment type="catalytic activity">
    <reaction evidence="20">
        <text>(2E)-octenoyl-CoA + NADPH + H(+) = octanoyl-CoA + NADP(+)</text>
        <dbReference type="Rhea" id="RHEA:44952"/>
        <dbReference type="ChEBI" id="CHEBI:15378"/>
        <dbReference type="ChEBI" id="CHEBI:57386"/>
        <dbReference type="ChEBI" id="CHEBI:57783"/>
        <dbReference type="ChEBI" id="CHEBI:58349"/>
        <dbReference type="ChEBI" id="CHEBI:62242"/>
    </reaction>
    <physiologicalReaction direction="left-to-right" evidence="20">
        <dbReference type="Rhea" id="RHEA:44953"/>
    </physiologicalReaction>
</comment>
<keyword evidence="6" id="KW-0521">NADP</keyword>
<keyword evidence="8" id="KW-0443">Lipid metabolism</keyword>
<dbReference type="OrthoDB" id="414540at2759"/>
<evidence type="ECO:0000256" key="12">
    <source>
        <dbReference type="ARBA" id="ARBA00038622"/>
    </source>
</evidence>
<gene>
    <name evidence="21" type="ORF">BU16DRAFT_288571</name>
</gene>
<reference evidence="21" key="1">
    <citation type="journal article" date="2020" name="Stud. Mycol.">
        <title>101 Dothideomycetes genomes: a test case for predicting lifestyles and emergence of pathogens.</title>
        <authorList>
            <person name="Haridas S."/>
            <person name="Albert R."/>
            <person name="Binder M."/>
            <person name="Bloem J."/>
            <person name="Labutti K."/>
            <person name="Salamov A."/>
            <person name="Andreopoulos B."/>
            <person name="Baker S."/>
            <person name="Barry K."/>
            <person name="Bills G."/>
            <person name="Bluhm B."/>
            <person name="Cannon C."/>
            <person name="Castanera R."/>
            <person name="Culley D."/>
            <person name="Daum C."/>
            <person name="Ezra D."/>
            <person name="Gonzalez J."/>
            <person name="Henrissat B."/>
            <person name="Kuo A."/>
            <person name="Liang C."/>
            <person name="Lipzen A."/>
            <person name="Lutzoni F."/>
            <person name="Magnuson J."/>
            <person name="Mondo S."/>
            <person name="Nolan M."/>
            <person name="Ohm R."/>
            <person name="Pangilinan J."/>
            <person name="Park H.-J."/>
            <person name="Ramirez L."/>
            <person name="Alfaro M."/>
            <person name="Sun H."/>
            <person name="Tritt A."/>
            <person name="Yoshinaga Y."/>
            <person name="Zwiers L.-H."/>
            <person name="Turgeon B."/>
            <person name="Goodwin S."/>
            <person name="Spatafora J."/>
            <person name="Crous P."/>
            <person name="Grigoriev I."/>
        </authorList>
    </citation>
    <scope>NUCLEOTIDE SEQUENCE</scope>
    <source>
        <strain evidence="21">CBS 269.34</strain>
    </source>
</reference>
<dbReference type="CDD" id="cd05233">
    <property type="entry name" value="SDR_c"/>
    <property type="match status" value="1"/>
</dbReference>
<comment type="subcellular location">
    <subcellularLocation>
        <location evidence="1">Peroxisome</location>
    </subcellularLocation>
</comment>
<keyword evidence="7" id="KW-0560">Oxidoreductase</keyword>
<evidence type="ECO:0000313" key="21">
    <source>
        <dbReference type="EMBL" id="KAF2498272.1"/>
    </source>
</evidence>
<keyword evidence="10" id="KW-0275">Fatty acid biosynthesis</keyword>
<evidence type="ECO:0000256" key="3">
    <source>
        <dbReference type="ARBA" id="ARBA00022516"/>
    </source>
</evidence>
<evidence type="ECO:0000256" key="6">
    <source>
        <dbReference type="ARBA" id="ARBA00022857"/>
    </source>
</evidence>
<evidence type="ECO:0000256" key="19">
    <source>
        <dbReference type="ARBA" id="ARBA00049386"/>
    </source>
</evidence>
<comment type="catalytic activity">
    <reaction evidence="15">
        <text>(2E)-dodecenoyl-CoA + NADPH + H(+) = dodecanoyl-CoA + NADP(+)</text>
        <dbReference type="Rhea" id="RHEA:44964"/>
        <dbReference type="ChEBI" id="CHEBI:15378"/>
        <dbReference type="ChEBI" id="CHEBI:57330"/>
        <dbReference type="ChEBI" id="CHEBI:57375"/>
        <dbReference type="ChEBI" id="CHEBI:57783"/>
        <dbReference type="ChEBI" id="CHEBI:58349"/>
    </reaction>
    <physiologicalReaction direction="left-to-right" evidence="15">
        <dbReference type="Rhea" id="RHEA:44965"/>
    </physiologicalReaction>
</comment>
<evidence type="ECO:0000256" key="20">
    <source>
        <dbReference type="ARBA" id="ARBA00049559"/>
    </source>
</evidence>
<evidence type="ECO:0000256" key="9">
    <source>
        <dbReference type="ARBA" id="ARBA00023140"/>
    </source>
</evidence>
<name>A0A6A6R1L1_9PEZI</name>
<comment type="catalytic activity">
    <reaction evidence="16">
        <text>(2E)-tetradecenoyl-CoA + NADPH + H(+) = tetradecanoyl-CoA + NADP(+)</text>
        <dbReference type="Rhea" id="RHEA:44968"/>
        <dbReference type="ChEBI" id="CHEBI:15378"/>
        <dbReference type="ChEBI" id="CHEBI:57385"/>
        <dbReference type="ChEBI" id="CHEBI:57783"/>
        <dbReference type="ChEBI" id="CHEBI:58349"/>
        <dbReference type="ChEBI" id="CHEBI:61405"/>
    </reaction>
    <physiologicalReaction direction="left-to-right" evidence="16">
        <dbReference type="Rhea" id="RHEA:44969"/>
    </physiologicalReaction>
</comment>
<comment type="pathway">
    <text evidence="2">Lipid metabolism.</text>
</comment>
<comment type="subunit">
    <text evidence="12">Interacts with PEX5, probably required to target it into peroxisomes.</text>
</comment>
<dbReference type="InterPro" id="IPR002347">
    <property type="entry name" value="SDR_fam"/>
</dbReference>
<dbReference type="GO" id="GO:0033306">
    <property type="term" value="P:phytol metabolic process"/>
    <property type="evidence" value="ECO:0007669"/>
    <property type="project" value="TreeGrafter"/>
</dbReference>
<dbReference type="PANTHER" id="PTHR24317:SF7">
    <property type="entry name" value="PEROXISOMAL TRANS-2-ENOYL-COA REDUCTASE"/>
    <property type="match status" value="1"/>
</dbReference>
<evidence type="ECO:0000256" key="14">
    <source>
        <dbReference type="ARBA" id="ARBA00041063"/>
    </source>
</evidence>
<evidence type="ECO:0000256" key="11">
    <source>
        <dbReference type="ARBA" id="ARBA00037124"/>
    </source>
</evidence>
<proteinExistence type="predicted"/>
<sequence length="313" mass="32466">MENVHGDGIAIEGKGNVDSDHFSPYRADGKLYGFVCVVTGATQPVGKAIVAELAAHGAACIYACSSTPDEPYAQLAAEVNKEYPNTKVIGYPYKITSEEDTLGLIDDVLNSWGRLDVWVTSSGLLGPPSIAETSPSDLRKCFEANSMAPFFALKYAPPAMAKTTPKGNYPNAAPKDQAYGSIVVVGSVASTYGGCWGPCFTMSSHAALGVVRAGVSVLKGTGIRINCISPGQIDIGVDLKGFDMRGMSSQLPPASLQGPEAQKAIVGLERAGLPQEVGRVAGFLASGFSSYITGANLVVDGGASVMNPLTVPI</sequence>
<evidence type="ECO:0000256" key="17">
    <source>
        <dbReference type="ARBA" id="ARBA00049108"/>
    </source>
</evidence>